<dbReference type="AlphaFoldDB" id="A0A1S2YZM8"/>
<keyword evidence="6" id="KW-0539">Nucleus</keyword>
<dbReference type="InterPro" id="IPR006447">
    <property type="entry name" value="Myb_dom_plants"/>
</dbReference>
<evidence type="ECO:0000256" key="1">
    <source>
        <dbReference type="ARBA" id="ARBA00004123"/>
    </source>
</evidence>
<dbReference type="GO" id="GO:0005634">
    <property type="term" value="C:nucleus"/>
    <property type="evidence" value="ECO:0007669"/>
    <property type="project" value="UniProtKB-SubCell"/>
</dbReference>
<sequence>MMESGGGGGGEGYDGVVMTMTRDPKPRLRWTTDLHDRFVDAVTKLGGPDKATPKSVLRLMGLKGLTLYHLKSHLQKYRLGQVQARKQNEEQYKENNRCSYVNFSNHSSGTNTTYGGDNEGREIPIAKALRQQIEVQRRLEEQLEVQKKLQMRIEVQGKYLQAVLEKAQSSFSQDGQGNVEASKAQLDEFNLALSNFMENMNNKDSKENIVGMSEYYDKNHSSSFNYQEVLGEEEKKDLKPQVEGGSTQLDLNIKGNEVAYANGAEMESKMVSYRVYHF</sequence>
<dbReference type="PANTHER" id="PTHR31499:SF23">
    <property type="entry name" value="MYB FAMILY TRANSCRIPTION FACTOR PHL11"/>
    <property type="match status" value="1"/>
</dbReference>
<comment type="similarity">
    <text evidence="2">Belongs to the MYB-CC family.</text>
</comment>
<keyword evidence="8" id="KW-1185">Reference proteome</keyword>
<dbReference type="eggNOG" id="ENOG502RIH2">
    <property type="taxonomic scope" value="Eukaryota"/>
</dbReference>
<keyword evidence="3" id="KW-0805">Transcription regulation</keyword>
<dbReference type="Gene3D" id="1.10.10.60">
    <property type="entry name" value="Homeodomain-like"/>
    <property type="match status" value="1"/>
</dbReference>
<evidence type="ECO:0000256" key="6">
    <source>
        <dbReference type="ARBA" id="ARBA00023242"/>
    </source>
</evidence>
<feature type="domain" description="HTH myb-type" evidence="7">
    <location>
        <begin position="22"/>
        <end position="82"/>
    </location>
</feature>
<dbReference type="FunFam" id="1.10.10.60:FF:000002">
    <property type="entry name" value="Myb family transcription factor"/>
    <property type="match status" value="1"/>
</dbReference>
<dbReference type="STRING" id="3827.A0A1S2YZM8"/>
<name>A0A1S2YZM8_CICAR</name>
<dbReference type="RefSeq" id="XP_004512446.1">
    <property type="nucleotide sequence ID" value="XM_004512389.3"/>
</dbReference>
<evidence type="ECO:0000256" key="3">
    <source>
        <dbReference type="ARBA" id="ARBA00023015"/>
    </source>
</evidence>
<dbReference type="SUPFAM" id="SSF46689">
    <property type="entry name" value="Homeodomain-like"/>
    <property type="match status" value="1"/>
</dbReference>
<dbReference type="Proteomes" id="UP000087171">
    <property type="component" value="Chromosome Ca8"/>
</dbReference>
<reference evidence="9" key="2">
    <citation type="submission" date="2025-08" db="UniProtKB">
        <authorList>
            <consortium name="RefSeq"/>
        </authorList>
    </citation>
    <scope>IDENTIFICATION</scope>
    <source>
        <tissue evidence="9">Etiolated seedlings</tissue>
    </source>
</reference>
<dbReference type="InterPro" id="IPR001005">
    <property type="entry name" value="SANT/Myb"/>
</dbReference>
<proteinExistence type="inferred from homology"/>
<gene>
    <name evidence="9" type="primary">LOC101501447</name>
</gene>
<dbReference type="InterPro" id="IPR017930">
    <property type="entry name" value="Myb_dom"/>
</dbReference>
<dbReference type="GeneID" id="101501447"/>
<dbReference type="InterPro" id="IPR046955">
    <property type="entry name" value="PHR1-like"/>
</dbReference>
<protein>
    <submittedName>
        <fullName evidence="9">Myb family transcription factor PHL11</fullName>
    </submittedName>
</protein>
<dbReference type="PANTHER" id="PTHR31499">
    <property type="entry name" value="MYB FAMILY TRANSCRIPTION FACTOR PHL11"/>
    <property type="match status" value="1"/>
</dbReference>
<evidence type="ECO:0000313" key="8">
    <source>
        <dbReference type="Proteomes" id="UP000087171"/>
    </source>
</evidence>
<evidence type="ECO:0000256" key="5">
    <source>
        <dbReference type="ARBA" id="ARBA00023163"/>
    </source>
</evidence>
<evidence type="ECO:0000313" key="9">
    <source>
        <dbReference type="RefSeq" id="XP_004512446.1"/>
    </source>
</evidence>
<organism evidence="8 9">
    <name type="scientific">Cicer arietinum</name>
    <name type="common">Chickpea</name>
    <name type="synonym">Garbanzo</name>
    <dbReference type="NCBI Taxonomy" id="3827"/>
    <lineage>
        <taxon>Eukaryota</taxon>
        <taxon>Viridiplantae</taxon>
        <taxon>Streptophyta</taxon>
        <taxon>Embryophyta</taxon>
        <taxon>Tracheophyta</taxon>
        <taxon>Spermatophyta</taxon>
        <taxon>Magnoliopsida</taxon>
        <taxon>eudicotyledons</taxon>
        <taxon>Gunneridae</taxon>
        <taxon>Pentapetalae</taxon>
        <taxon>rosids</taxon>
        <taxon>fabids</taxon>
        <taxon>Fabales</taxon>
        <taxon>Fabaceae</taxon>
        <taxon>Papilionoideae</taxon>
        <taxon>50 kb inversion clade</taxon>
        <taxon>NPAAA clade</taxon>
        <taxon>Hologalegina</taxon>
        <taxon>IRL clade</taxon>
        <taxon>Cicereae</taxon>
        <taxon>Cicer</taxon>
    </lineage>
</organism>
<dbReference type="PaxDb" id="3827-XP_004512446.1"/>
<dbReference type="NCBIfam" id="TIGR01557">
    <property type="entry name" value="myb_SHAQKYF"/>
    <property type="match status" value="1"/>
</dbReference>
<dbReference type="GO" id="GO:0003677">
    <property type="term" value="F:DNA binding"/>
    <property type="evidence" value="ECO:0007669"/>
    <property type="project" value="InterPro"/>
</dbReference>
<dbReference type="KEGG" id="cam:101501447"/>
<dbReference type="InterPro" id="IPR009057">
    <property type="entry name" value="Homeodomain-like_sf"/>
</dbReference>
<dbReference type="PROSITE" id="PS51294">
    <property type="entry name" value="HTH_MYB"/>
    <property type="match status" value="1"/>
</dbReference>
<reference evidence="8" key="1">
    <citation type="journal article" date="2013" name="Nat. Biotechnol.">
        <title>Draft genome sequence of chickpea (Cicer arietinum) provides a resource for trait improvement.</title>
        <authorList>
            <person name="Varshney R.K."/>
            <person name="Song C."/>
            <person name="Saxena R.K."/>
            <person name="Azam S."/>
            <person name="Yu S."/>
            <person name="Sharpe A.G."/>
            <person name="Cannon S."/>
            <person name="Baek J."/>
            <person name="Rosen B.D."/>
            <person name="Tar'an B."/>
            <person name="Millan T."/>
            <person name="Zhang X."/>
            <person name="Ramsay L.D."/>
            <person name="Iwata A."/>
            <person name="Wang Y."/>
            <person name="Nelson W."/>
            <person name="Farmer A.D."/>
            <person name="Gaur P.M."/>
            <person name="Soderlund C."/>
            <person name="Penmetsa R.V."/>
            <person name="Xu C."/>
            <person name="Bharti A.K."/>
            <person name="He W."/>
            <person name="Winter P."/>
            <person name="Zhao S."/>
            <person name="Hane J.K."/>
            <person name="Carrasquilla-Garcia N."/>
            <person name="Condie J.A."/>
            <person name="Upadhyaya H.D."/>
            <person name="Luo M.C."/>
            <person name="Thudi M."/>
            <person name="Gowda C.L."/>
            <person name="Singh N.P."/>
            <person name="Lichtenzveig J."/>
            <person name="Gali K.K."/>
            <person name="Rubio J."/>
            <person name="Nadarajan N."/>
            <person name="Dolezel J."/>
            <person name="Bansal K.C."/>
            <person name="Xu X."/>
            <person name="Edwards D."/>
            <person name="Zhang G."/>
            <person name="Kahl G."/>
            <person name="Gil J."/>
            <person name="Singh K.B."/>
            <person name="Datta S.K."/>
            <person name="Jackson S.A."/>
            <person name="Wang J."/>
            <person name="Cook D.R."/>
        </authorList>
    </citation>
    <scope>NUCLEOTIDE SEQUENCE [LARGE SCALE GENOMIC DNA]</scope>
    <source>
        <strain evidence="8">cv. CDC Frontier</strain>
    </source>
</reference>
<evidence type="ECO:0000256" key="4">
    <source>
        <dbReference type="ARBA" id="ARBA00023054"/>
    </source>
</evidence>
<keyword evidence="5" id="KW-0804">Transcription</keyword>
<evidence type="ECO:0000259" key="7">
    <source>
        <dbReference type="PROSITE" id="PS51294"/>
    </source>
</evidence>
<keyword evidence="4" id="KW-0175">Coiled coil</keyword>
<dbReference type="InterPro" id="IPR025756">
    <property type="entry name" value="Myb_CC_LHEQLE"/>
</dbReference>
<accession>A0A1S2YZM8</accession>
<dbReference type="Pfam" id="PF14379">
    <property type="entry name" value="Myb_CC_LHEQLE"/>
    <property type="match status" value="1"/>
</dbReference>
<comment type="subcellular location">
    <subcellularLocation>
        <location evidence="1">Nucleus</location>
    </subcellularLocation>
</comment>
<dbReference type="GO" id="GO:0003700">
    <property type="term" value="F:DNA-binding transcription factor activity"/>
    <property type="evidence" value="ECO:0007669"/>
    <property type="project" value="InterPro"/>
</dbReference>
<dbReference type="OrthoDB" id="551907at2759"/>
<dbReference type="Pfam" id="PF00249">
    <property type="entry name" value="Myb_DNA-binding"/>
    <property type="match status" value="1"/>
</dbReference>
<evidence type="ECO:0000256" key="2">
    <source>
        <dbReference type="ARBA" id="ARBA00006783"/>
    </source>
</evidence>